<dbReference type="AlphaFoldDB" id="A0A0J7JDP0"/>
<feature type="region of interest" description="Disordered" evidence="1">
    <location>
        <begin position="48"/>
        <end position="76"/>
    </location>
</feature>
<protein>
    <submittedName>
        <fullName evidence="2">Uncharacterized protein</fullName>
    </submittedName>
</protein>
<sequence length="76" mass="8874">MALTDMMRAVIENSGLIVLWTHESVDLFRDMAQPGGLLSRLRHLWKRPEWQRPATDKNNKDPGRHHERTSPDAERT</sequence>
<organism evidence="2 3">
    <name type="scientific">Marinobacter subterrani</name>
    <dbReference type="NCBI Taxonomy" id="1658765"/>
    <lineage>
        <taxon>Bacteria</taxon>
        <taxon>Pseudomonadati</taxon>
        <taxon>Pseudomonadota</taxon>
        <taxon>Gammaproteobacteria</taxon>
        <taxon>Pseudomonadales</taxon>
        <taxon>Marinobacteraceae</taxon>
        <taxon>Marinobacter</taxon>
    </lineage>
</organism>
<dbReference type="Proteomes" id="UP000036102">
    <property type="component" value="Unassembled WGS sequence"/>
</dbReference>
<reference evidence="2 3" key="1">
    <citation type="submission" date="2015-06" db="EMBL/GenBank/DDBJ databases">
        <title>Marinobacter subterrani, a genetically tractable neutrophilic iron-oxidizing strain isolated from the Soudan Iron Mine.</title>
        <authorList>
            <person name="Bonis B.M."/>
            <person name="Gralnick J.A."/>
        </authorList>
    </citation>
    <scope>NUCLEOTIDE SEQUENCE [LARGE SCALE GENOMIC DNA]</scope>
    <source>
        <strain evidence="2 3">JG233</strain>
    </source>
</reference>
<gene>
    <name evidence="2" type="ORF">Msub_12797</name>
</gene>
<dbReference type="STRING" id="1658765.Msub_12797"/>
<dbReference type="PATRIC" id="fig|1658765.3.peg.2818"/>
<accession>A0A0J7JDP0</accession>
<dbReference type="RefSeq" id="WP_227506732.1">
    <property type="nucleotide sequence ID" value="NZ_LFBU01000001.1"/>
</dbReference>
<evidence type="ECO:0000313" key="3">
    <source>
        <dbReference type="Proteomes" id="UP000036102"/>
    </source>
</evidence>
<comment type="caution">
    <text evidence="2">The sequence shown here is derived from an EMBL/GenBank/DDBJ whole genome shotgun (WGS) entry which is preliminary data.</text>
</comment>
<dbReference type="EMBL" id="LFBU01000001">
    <property type="protein sequence ID" value="KMQ76583.1"/>
    <property type="molecule type" value="Genomic_DNA"/>
</dbReference>
<keyword evidence="3" id="KW-1185">Reference proteome</keyword>
<evidence type="ECO:0000256" key="1">
    <source>
        <dbReference type="SAM" id="MobiDB-lite"/>
    </source>
</evidence>
<proteinExistence type="predicted"/>
<name>A0A0J7JDP0_9GAMM</name>
<evidence type="ECO:0000313" key="2">
    <source>
        <dbReference type="EMBL" id="KMQ76583.1"/>
    </source>
</evidence>